<dbReference type="AlphaFoldDB" id="A0A9W6CEF9"/>
<reference evidence="1" key="2">
    <citation type="submission" date="2022-11" db="EMBL/GenBank/DDBJ databases">
        <title>Draft genome sequence of Sellimonas catena strain 18CBH55.</title>
        <authorList>
            <person name="Hisatomi A."/>
            <person name="Ohkuma M."/>
            <person name="Sakamoto M."/>
        </authorList>
    </citation>
    <scope>NUCLEOTIDE SEQUENCE</scope>
    <source>
        <strain evidence="1">18CBH55</strain>
    </source>
</reference>
<accession>A0A9W6CEF9</accession>
<dbReference type="Proteomes" id="UP001145094">
    <property type="component" value="Unassembled WGS sequence"/>
</dbReference>
<reference evidence="1" key="1">
    <citation type="submission" date="2022-11" db="EMBL/GenBank/DDBJ databases">
        <title>Draft genome sequence of Sellimonas catena strain 18CBH55.</title>
        <authorList>
            <person name="Atsushi H."/>
            <person name="Moriya O."/>
            <person name="Mitsuo S."/>
        </authorList>
    </citation>
    <scope>NUCLEOTIDE SEQUENCE</scope>
    <source>
        <strain evidence="1">18CBH55</strain>
    </source>
</reference>
<comment type="caution">
    <text evidence="1">The sequence shown here is derived from an EMBL/GenBank/DDBJ whole genome shotgun (WGS) entry which is preliminary data.</text>
</comment>
<name>A0A9W6CEF9_9FIRM</name>
<evidence type="ECO:0000313" key="2">
    <source>
        <dbReference type="Proteomes" id="UP001145094"/>
    </source>
</evidence>
<reference evidence="1" key="3">
    <citation type="journal article" date="2023" name="Int. J. Syst. Evol. Microbiol.">
        <title>Sellimonas catena sp. nov., isolated from human faeces.</title>
        <authorList>
            <person name="Hisatomi A."/>
            <person name="Ohkuma M."/>
            <person name="Sakamoto M."/>
        </authorList>
    </citation>
    <scope>NUCLEOTIDE SEQUENCE</scope>
    <source>
        <strain evidence="1">18CBH55</strain>
    </source>
</reference>
<protein>
    <submittedName>
        <fullName evidence="1">Uncharacterized protein</fullName>
    </submittedName>
</protein>
<dbReference type="EMBL" id="BSCH01000006">
    <property type="protein sequence ID" value="GLG89807.1"/>
    <property type="molecule type" value="Genomic_DNA"/>
</dbReference>
<gene>
    <name evidence="1" type="ORF">Selli2_12340</name>
</gene>
<proteinExistence type="predicted"/>
<evidence type="ECO:0000313" key="1">
    <source>
        <dbReference type="EMBL" id="GLG89807.1"/>
    </source>
</evidence>
<organism evidence="1 2">
    <name type="scientific">Sellimonas catena</name>
    <dbReference type="NCBI Taxonomy" id="2994035"/>
    <lineage>
        <taxon>Bacteria</taxon>
        <taxon>Bacillati</taxon>
        <taxon>Bacillota</taxon>
        <taxon>Clostridia</taxon>
        <taxon>Lachnospirales</taxon>
        <taxon>Lachnospiraceae</taxon>
        <taxon>Sellimonas</taxon>
    </lineage>
</organism>
<sequence>MLQSCGNSQWLGDGVYLYPEIFLAFRWINIRYKEKYPLDQIDELLLKEYMILEVELKCESDRIFSLVRSTENLIEFDHIKKRYLEKAKGSKRISANNSSVVDGIVINLMFNTMGYGKKYDAVEAYFPYKGNIKLDSSRIGNIGECQMCVKNLKCIGKISDCTERINYKEYSKKLHKFNQYRTQRIKDIKS</sequence>